<gene>
    <name evidence="2" type="ORF">SAMN05216282_12531</name>
</gene>
<accession>A0A1G9H110</accession>
<dbReference type="GO" id="GO:0006935">
    <property type="term" value="P:chemotaxis"/>
    <property type="evidence" value="ECO:0007669"/>
    <property type="project" value="InterPro"/>
</dbReference>
<dbReference type="Gene3D" id="2.40.50.180">
    <property type="entry name" value="CheA-289, Domain 4"/>
    <property type="match status" value="1"/>
</dbReference>
<sequence>MTDLHAVLFPVGVDLYAVPIERIEEVVVAPTLTRLVTAPSHVLGLFNLRGQIVPLIDAASLLGLGSVEPAAFVVVLQSRQGLIGLAVTDLPERVILGAPVGTSELAGTVGCFLVRNRVAVLLEPDSLLAGALLDGERPRSGQRAARRPSAQLDSARTGDTVARGSAR</sequence>
<dbReference type="InterPro" id="IPR002545">
    <property type="entry name" value="CheW-lke_dom"/>
</dbReference>
<dbReference type="PANTHER" id="PTHR22617">
    <property type="entry name" value="CHEMOTAXIS SENSOR HISTIDINE KINASE-RELATED"/>
    <property type="match status" value="1"/>
</dbReference>
<dbReference type="SUPFAM" id="SSF50341">
    <property type="entry name" value="CheW-like"/>
    <property type="match status" value="1"/>
</dbReference>
<reference evidence="2 3" key="1">
    <citation type="submission" date="2016-10" db="EMBL/GenBank/DDBJ databases">
        <authorList>
            <person name="de Groot N.N."/>
        </authorList>
    </citation>
    <scope>NUCLEOTIDE SEQUENCE [LARGE SCALE GENOMIC DNA]</scope>
    <source>
        <strain evidence="2 3">CGMCC 1.5382</strain>
    </source>
</reference>
<dbReference type="GO" id="GO:0005829">
    <property type="term" value="C:cytosol"/>
    <property type="evidence" value="ECO:0007669"/>
    <property type="project" value="TreeGrafter"/>
</dbReference>
<proteinExistence type="predicted"/>
<dbReference type="AlphaFoldDB" id="A0A1G9H110"/>
<evidence type="ECO:0000313" key="2">
    <source>
        <dbReference type="EMBL" id="SDL06626.1"/>
    </source>
</evidence>
<feature type="region of interest" description="Disordered" evidence="1">
    <location>
        <begin position="136"/>
        <end position="167"/>
    </location>
</feature>
<dbReference type="PROSITE" id="PS50851">
    <property type="entry name" value="CHEW"/>
    <property type="match status" value="1"/>
</dbReference>
<evidence type="ECO:0000313" key="3">
    <source>
        <dbReference type="Proteomes" id="UP000198701"/>
    </source>
</evidence>
<dbReference type="STRING" id="386301.SAMN05216282_12531"/>
<dbReference type="PANTHER" id="PTHR22617:SF23">
    <property type="entry name" value="CHEMOTAXIS PROTEIN CHEW"/>
    <property type="match status" value="1"/>
</dbReference>
<dbReference type="SMART" id="SM00260">
    <property type="entry name" value="CheW"/>
    <property type="match status" value="1"/>
</dbReference>
<dbReference type="Pfam" id="PF01584">
    <property type="entry name" value="CheW"/>
    <property type="match status" value="1"/>
</dbReference>
<dbReference type="InterPro" id="IPR039315">
    <property type="entry name" value="CheW"/>
</dbReference>
<dbReference type="InterPro" id="IPR036061">
    <property type="entry name" value="CheW-like_dom_sf"/>
</dbReference>
<evidence type="ECO:0000256" key="1">
    <source>
        <dbReference type="SAM" id="MobiDB-lite"/>
    </source>
</evidence>
<name>A0A1G9H110_9MICO</name>
<protein>
    <submittedName>
        <fullName evidence="2">Chemotaxis signal transduction protein</fullName>
    </submittedName>
</protein>
<dbReference type="Gene3D" id="2.30.30.40">
    <property type="entry name" value="SH3 Domains"/>
    <property type="match status" value="1"/>
</dbReference>
<dbReference type="EMBL" id="FNFU01000025">
    <property type="protein sequence ID" value="SDL06626.1"/>
    <property type="molecule type" value="Genomic_DNA"/>
</dbReference>
<dbReference type="Proteomes" id="UP000198701">
    <property type="component" value="Unassembled WGS sequence"/>
</dbReference>
<keyword evidence="3" id="KW-1185">Reference proteome</keyword>
<dbReference type="OrthoDB" id="9790406at2"/>
<dbReference type="RefSeq" id="WP_092325020.1">
    <property type="nucleotide sequence ID" value="NZ_FNFU01000025.1"/>
</dbReference>
<organism evidence="2 3">
    <name type="scientific">Cryobacterium psychrotolerans</name>
    <dbReference type="NCBI Taxonomy" id="386301"/>
    <lineage>
        <taxon>Bacteria</taxon>
        <taxon>Bacillati</taxon>
        <taxon>Actinomycetota</taxon>
        <taxon>Actinomycetes</taxon>
        <taxon>Micrococcales</taxon>
        <taxon>Microbacteriaceae</taxon>
        <taxon>Cryobacterium</taxon>
    </lineage>
</organism>
<dbReference type="GO" id="GO:0007165">
    <property type="term" value="P:signal transduction"/>
    <property type="evidence" value="ECO:0007669"/>
    <property type="project" value="InterPro"/>
</dbReference>